<dbReference type="PANTHER" id="PTHR42737:SF2">
    <property type="entry name" value="GLUTATHIONE REDUCTASE"/>
    <property type="match status" value="1"/>
</dbReference>
<dbReference type="Gene3D" id="3.50.50.60">
    <property type="entry name" value="FAD/NAD(P)-binding domain"/>
    <property type="match status" value="2"/>
</dbReference>
<dbReference type="SUPFAM" id="SSF55424">
    <property type="entry name" value="FAD/NAD-linked reductases, dimerisation (C-terminal) domain"/>
    <property type="match status" value="1"/>
</dbReference>
<evidence type="ECO:0000256" key="18">
    <source>
        <dbReference type="RuleBase" id="RU365016"/>
    </source>
</evidence>
<evidence type="ECO:0000256" key="1">
    <source>
        <dbReference type="ARBA" id="ARBA00004496"/>
    </source>
</evidence>
<dbReference type="AlphaFoldDB" id="A0A060T9F0"/>
<gene>
    <name evidence="21" type="ORF">GNLVRS02_ARAD1C44110g</name>
</gene>
<feature type="active site" description="Proton acceptor" evidence="14">
    <location>
        <position position="460"/>
    </location>
</feature>
<feature type="binding site" evidence="15">
    <location>
        <position position="319"/>
    </location>
    <ligand>
        <name>FAD</name>
        <dbReference type="ChEBI" id="CHEBI:57692"/>
    </ligand>
</feature>
<keyword evidence="15" id="KW-0547">Nucleotide-binding</keyword>
<organism evidence="21">
    <name type="scientific">Blastobotrys adeninivorans</name>
    <name type="common">Yeast</name>
    <name type="synonym">Arxula adeninivorans</name>
    <dbReference type="NCBI Taxonomy" id="409370"/>
    <lineage>
        <taxon>Eukaryota</taxon>
        <taxon>Fungi</taxon>
        <taxon>Dikarya</taxon>
        <taxon>Ascomycota</taxon>
        <taxon>Saccharomycotina</taxon>
        <taxon>Dipodascomycetes</taxon>
        <taxon>Dipodascales</taxon>
        <taxon>Trichomonascaceae</taxon>
        <taxon>Blastobotrys</taxon>
    </lineage>
</organism>
<comment type="catalytic activity">
    <reaction evidence="12 18">
        <text>2 glutathione + NADP(+) = glutathione disulfide + NADPH + H(+)</text>
        <dbReference type="Rhea" id="RHEA:11740"/>
        <dbReference type="ChEBI" id="CHEBI:15378"/>
        <dbReference type="ChEBI" id="CHEBI:57783"/>
        <dbReference type="ChEBI" id="CHEBI:57925"/>
        <dbReference type="ChEBI" id="CHEBI:58297"/>
        <dbReference type="ChEBI" id="CHEBI:58349"/>
        <dbReference type="EC" id="1.8.1.7"/>
    </reaction>
</comment>
<sequence>MAPTDTSSHYDFLVIGGGSGGVATARRACKHGAKTLVIEGARMGGTCVNVGCVPKKVMWSAADMAHRLEHARFYGFNVPEGVEKSFDWPSFKEMRDAYVKRLNGIYERNLEKEGADYVYGWAKFKDAHSVEVALREGGTRVYTADKILIAAGGSPAVPKDIPGAEHGITSDGFFELETQPKKVVVVGAGYIAVELAGMFKALGTETHLCIRRDAVLRNFDSIISQGVTDGYEKMGIHLHKQYKPLGVEKLANGKKLFKFEDVNGPAELEVDEVLWTIGRKPLSETLNIDVPGLKTDDEGKVVVDKYQQTNVPHIFSVGDITTTDFELTPVAIAAGRKLATRLFGGPEHKELHQEFENIPTAVFSHPEAGTIGLSESQAREKFGDDKIKVYQSKFTSMYNAPFVQEAKEPTVYKIICAGPEEKVVGLHMFGRDSAEILQGFGVAVRMGATKADFDSCVAIHPTAAEELVTMT</sequence>
<evidence type="ECO:0000256" key="13">
    <source>
        <dbReference type="ARBA" id="ARBA00056905"/>
    </source>
</evidence>
<evidence type="ECO:0000256" key="6">
    <source>
        <dbReference type="ARBA" id="ARBA00022630"/>
    </source>
</evidence>
<dbReference type="NCBIfam" id="NF004776">
    <property type="entry name" value="PRK06116.1"/>
    <property type="match status" value="1"/>
</dbReference>
<dbReference type="PhylomeDB" id="A0A060T9F0"/>
<evidence type="ECO:0000256" key="12">
    <source>
        <dbReference type="ARBA" id="ARBA00049142"/>
    </source>
</evidence>
<comment type="similarity">
    <text evidence="2 17">Belongs to the class-I pyridine nucleotide-disulfide oxidoreductase family.</text>
</comment>
<dbReference type="GO" id="GO:0050660">
    <property type="term" value="F:flavin adenine dinucleotide binding"/>
    <property type="evidence" value="ECO:0007669"/>
    <property type="project" value="InterPro"/>
</dbReference>
<dbReference type="GO" id="GO:0005829">
    <property type="term" value="C:cytosol"/>
    <property type="evidence" value="ECO:0007669"/>
    <property type="project" value="TreeGrafter"/>
</dbReference>
<feature type="binding site" evidence="15">
    <location>
        <begin position="187"/>
        <end position="194"/>
    </location>
    <ligand>
        <name>NAD(+)</name>
        <dbReference type="ChEBI" id="CHEBI:57540"/>
    </ligand>
</feature>
<keyword evidence="6 17" id="KW-0285">Flavoprotein</keyword>
<dbReference type="InterPro" id="IPR001100">
    <property type="entry name" value="Pyr_nuc-diS_OxRdtase"/>
</dbReference>
<feature type="binding site" evidence="15">
    <location>
        <position position="278"/>
    </location>
    <ligand>
        <name>NAD(+)</name>
        <dbReference type="ChEBI" id="CHEBI:57540"/>
    </ligand>
</feature>
<dbReference type="InterPro" id="IPR023753">
    <property type="entry name" value="FAD/NAD-binding_dom"/>
</dbReference>
<keyword evidence="15" id="KW-0520">NAD</keyword>
<dbReference type="PROSITE" id="PS00076">
    <property type="entry name" value="PYRIDINE_REDOX_1"/>
    <property type="match status" value="1"/>
</dbReference>
<dbReference type="NCBIfam" id="TIGR01421">
    <property type="entry name" value="gluta_reduc_1"/>
    <property type="match status" value="1"/>
</dbReference>
<dbReference type="EC" id="1.8.1.7" evidence="3 18"/>
<protein>
    <recommendedName>
        <fullName evidence="4 18">Glutathione reductase</fullName>
        <ecNumber evidence="3 18">1.8.1.7</ecNumber>
    </recommendedName>
</protein>
<reference evidence="21" key="1">
    <citation type="submission" date="2014-02" db="EMBL/GenBank/DDBJ databases">
        <authorList>
            <person name="Genoscope - CEA"/>
        </authorList>
    </citation>
    <scope>NUCLEOTIDE SEQUENCE</scope>
    <source>
        <strain evidence="21">LS3</strain>
    </source>
</reference>
<keyword evidence="5 18" id="KW-0963">Cytoplasm</keyword>
<keyword evidence="8 18" id="KW-0521">NADP</keyword>
<evidence type="ECO:0000259" key="19">
    <source>
        <dbReference type="Pfam" id="PF02852"/>
    </source>
</evidence>
<dbReference type="PRINTS" id="PR00411">
    <property type="entry name" value="PNDRDTASEI"/>
</dbReference>
<evidence type="ECO:0000256" key="17">
    <source>
        <dbReference type="RuleBase" id="RU003691"/>
    </source>
</evidence>
<comment type="function">
    <text evidence="13 18">Catalyzes the reduction of glutathione disulfide (GSSG) to reduced glutathione (GSH). Constitutes the major mechanism to maintain a high GSH:GSSG ratio in the cytosol.</text>
</comment>
<keyword evidence="9 17" id="KW-0560">Oxidoreductase</keyword>
<feature type="domain" description="Pyridine nucleotide-disulphide oxidoreductase dimerisation" evidence="19">
    <location>
        <begin position="358"/>
        <end position="470"/>
    </location>
</feature>
<evidence type="ECO:0000256" key="2">
    <source>
        <dbReference type="ARBA" id="ARBA00007532"/>
    </source>
</evidence>
<reference evidence="21" key="2">
    <citation type="submission" date="2014-06" db="EMBL/GenBank/DDBJ databases">
        <title>The complete genome of Blastobotrys (Arxula) adeninivorans LS3 - a yeast of biotechnological interest.</title>
        <authorList>
            <person name="Kunze G."/>
            <person name="Gaillardin C."/>
            <person name="Czernicka M."/>
            <person name="Durrens P."/>
            <person name="Martin T."/>
            <person name="Boer E."/>
            <person name="Gabaldon T."/>
            <person name="Cruz J."/>
            <person name="Talla E."/>
            <person name="Marck C."/>
            <person name="Goffeau A."/>
            <person name="Barbe V."/>
            <person name="Baret P."/>
            <person name="Baronian K."/>
            <person name="Beier S."/>
            <person name="Bleykasten C."/>
            <person name="Bode R."/>
            <person name="Casaregola S."/>
            <person name="Despons L."/>
            <person name="Fairhead C."/>
            <person name="Giersberg M."/>
            <person name="Gierski P."/>
            <person name="Hahnel U."/>
            <person name="Hartmann A."/>
            <person name="Jankowska D."/>
            <person name="Jubin C."/>
            <person name="Jung P."/>
            <person name="Lafontaine I."/>
            <person name="Leh-Louis V."/>
            <person name="Lemaire M."/>
            <person name="Marcet-Houben M."/>
            <person name="Mascher M."/>
            <person name="Morel G."/>
            <person name="Richard G.-F."/>
            <person name="Riechen J."/>
            <person name="Sacerdot C."/>
            <person name="Sarkar A."/>
            <person name="Savel G."/>
            <person name="Schacherer J."/>
            <person name="Sherman D."/>
            <person name="Straub M.-L."/>
            <person name="Stein N."/>
            <person name="Thierry A."/>
            <person name="Trautwein-Schult A."/>
            <person name="Westhof E."/>
            <person name="Worch S."/>
            <person name="Dujon B."/>
            <person name="Souciet J.-L."/>
            <person name="Wincker P."/>
            <person name="Scholz U."/>
            <person name="Neuveglise N."/>
        </authorList>
    </citation>
    <scope>NUCLEOTIDE SEQUENCE</scope>
    <source>
        <strain evidence="21">LS3</strain>
    </source>
</reference>
<evidence type="ECO:0000256" key="5">
    <source>
        <dbReference type="ARBA" id="ARBA00022490"/>
    </source>
</evidence>
<evidence type="ECO:0000256" key="4">
    <source>
        <dbReference type="ARBA" id="ARBA00017111"/>
    </source>
</evidence>
<dbReference type="FunFam" id="3.30.390.30:FF:000003">
    <property type="entry name" value="Glutathione reductase"/>
    <property type="match status" value="1"/>
</dbReference>
<evidence type="ECO:0000256" key="11">
    <source>
        <dbReference type="ARBA" id="ARBA00023284"/>
    </source>
</evidence>
<dbReference type="Pfam" id="PF02852">
    <property type="entry name" value="Pyr_redox_dim"/>
    <property type="match status" value="1"/>
</dbReference>
<keyword evidence="10" id="KW-1015">Disulfide bond</keyword>
<dbReference type="InterPro" id="IPR046952">
    <property type="entry name" value="GSHR/TRXR-like"/>
</dbReference>
<evidence type="ECO:0000256" key="16">
    <source>
        <dbReference type="PIRSR" id="PIRSR000350-4"/>
    </source>
</evidence>
<accession>A0A060T9F0</accession>
<dbReference type="InterPro" id="IPR012999">
    <property type="entry name" value="Pyr_OxRdtase_I_AS"/>
</dbReference>
<dbReference type="InterPro" id="IPR006322">
    <property type="entry name" value="Glutathione_Rdtase_euk/bac"/>
</dbReference>
<name>A0A060T9F0_BLAAD</name>
<dbReference type="SUPFAM" id="SSF51905">
    <property type="entry name" value="FAD/NAD(P)-binding domain"/>
    <property type="match status" value="1"/>
</dbReference>
<evidence type="ECO:0000256" key="15">
    <source>
        <dbReference type="PIRSR" id="PIRSR000350-3"/>
    </source>
</evidence>
<feature type="binding site" evidence="15">
    <location>
        <position position="56"/>
    </location>
    <ligand>
        <name>FAD</name>
        <dbReference type="ChEBI" id="CHEBI:57692"/>
    </ligand>
</feature>
<dbReference type="GO" id="GO:0034599">
    <property type="term" value="P:cellular response to oxidative stress"/>
    <property type="evidence" value="ECO:0007669"/>
    <property type="project" value="TreeGrafter"/>
</dbReference>
<comment type="subcellular location">
    <subcellularLocation>
        <location evidence="1 18">Cytoplasm</location>
    </subcellularLocation>
</comment>
<dbReference type="GO" id="GO:0045454">
    <property type="term" value="P:cell redox homeostasis"/>
    <property type="evidence" value="ECO:0007669"/>
    <property type="project" value="InterPro"/>
</dbReference>
<dbReference type="Gene3D" id="3.30.390.30">
    <property type="match status" value="1"/>
</dbReference>
<proteinExistence type="inferred from homology"/>
<dbReference type="EMBL" id="HG937693">
    <property type="protein sequence ID" value="CDP35816.1"/>
    <property type="molecule type" value="Genomic_DNA"/>
</dbReference>
<dbReference type="GO" id="GO:0005739">
    <property type="term" value="C:mitochondrion"/>
    <property type="evidence" value="ECO:0007669"/>
    <property type="project" value="TreeGrafter"/>
</dbReference>
<feature type="domain" description="FAD/NAD(P)-binding" evidence="20">
    <location>
        <begin position="10"/>
        <end position="335"/>
    </location>
</feature>
<dbReference type="Pfam" id="PF07992">
    <property type="entry name" value="Pyr_redox_2"/>
    <property type="match status" value="1"/>
</dbReference>
<evidence type="ECO:0000256" key="8">
    <source>
        <dbReference type="ARBA" id="ARBA00022857"/>
    </source>
</evidence>
<dbReference type="PRINTS" id="PR00368">
    <property type="entry name" value="FADPNR"/>
</dbReference>
<dbReference type="PANTHER" id="PTHR42737">
    <property type="entry name" value="GLUTATHIONE REDUCTASE"/>
    <property type="match status" value="1"/>
</dbReference>
<evidence type="ECO:0000256" key="7">
    <source>
        <dbReference type="ARBA" id="ARBA00022827"/>
    </source>
</evidence>
<dbReference type="GO" id="GO:0006749">
    <property type="term" value="P:glutathione metabolic process"/>
    <property type="evidence" value="ECO:0007669"/>
    <property type="project" value="InterPro"/>
</dbReference>
<dbReference type="PIRSF" id="PIRSF000350">
    <property type="entry name" value="Mercury_reductase_MerA"/>
    <property type="match status" value="1"/>
</dbReference>
<dbReference type="GO" id="GO:0004362">
    <property type="term" value="F:glutathione-disulfide reductase (NADPH) activity"/>
    <property type="evidence" value="ECO:0007669"/>
    <property type="project" value="UniProtKB-EC"/>
</dbReference>
<keyword evidence="11 17" id="KW-0676">Redox-active center</keyword>
<evidence type="ECO:0000313" key="21">
    <source>
        <dbReference type="EMBL" id="CDP35816.1"/>
    </source>
</evidence>
<dbReference type="InterPro" id="IPR016156">
    <property type="entry name" value="FAD/NAD-linked_Rdtase_dimer_sf"/>
</dbReference>
<dbReference type="FunFam" id="3.50.50.60:FF:000141">
    <property type="entry name" value="Glutathione reductase"/>
    <property type="match status" value="1"/>
</dbReference>
<dbReference type="InterPro" id="IPR036188">
    <property type="entry name" value="FAD/NAD-bd_sf"/>
</dbReference>
<evidence type="ECO:0000256" key="3">
    <source>
        <dbReference type="ARBA" id="ARBA00012607"/>
    </source>
</evidence>
<dbReference type="InterPro" id="IPR004099">
    <property type="entry name" value="Pyr_nucl-diS_OxRdtase_dimer"/>
</dbReference>
<evidence type="ECO:0000256" key="10">
    <source>
        <dbReference type="ARBA" id="ARBA00023157"/>
    </source>
</evidence>
<evidence type="ECO:0000256" key="14">
    <source>
        <dbReference type="PIRSR" id="PIRSR000350-2"/>
    </source>
</evidence>
<feature type="disulfide bond" description="Redox-active" evidence="16">
    <location>
        <begin position="47"/>
        <end position="52"/>
    </location>
</feature>
<comment type="cofactor">
    <cofactor evidence="15">
        <name>FAD</name>
        <dbReference type="ChEBI" id="CHEBI:57692"/>
    </cofactor>
    <text evidence="15">Binds 1 FAD per subunit.</text>
</comment>
<evidence type="ECO:0000256" key="9">
    <source>
        <dbReference type="ARBA" id="ARBA00023002"/>
    </source>
</evidence>
<evidence type="ECO:0000259" key="20">
    <source>
        <dbReference type="Pfam" id="PF07992"/>
    </source>
</evidence>
<keyword evidence="7 15" id="KW-0274">FAD</keyword>
<dbReference type="GO" id="GO:0050661">
    <property type="term" value="F:NADP binding"/>
    <property type="evidence" value="ECO:0007669"/>
    <property type="project" value="InterPro"/>
</dbReference>